<sequence length="28" mass="3048">MLYAYVSLGVLLTGITIISPNQNSNHVE</sequence>
<dbReference type="AlphaFoldDB" id="A0A2P2KD21"/>
<dbReference type="EMBL" id="GGEC01023128">
    <property type="protein sequence ID" value="MBX03612.1"/>
    <property type="molecule type" value="Transcribed_RNA"/>
</dbReference>
<protein>
    <submittedName>
        <fullName evidence="1">Uncharacterized protein</fullName>
    </submittedName>
</protein>
<accession>A0A2P2KD21</accession>
<evidence type="ECO:0000313" key="1">
    <source>
        <dbReference type="EMBL" id="MBX03612.1"/>
    </source>
</evidence>
<organism evidence="1">
    <name type="scientific">Rhizophora mucronata</name>
    <name type="common">Asiatic mangrove</name>
    <dbReference type="NCBI Taxonomy" id="61149"/>
    <lineage>
        <taxon>Eukaryota</taxon>
        <taxon>Viridiplantae</taxon>
        <taxon>Streptophyta</taxon>
        <taxon>Embryophyta</taxon>
        <taxon>Tracheophyta</taxon>
        <taxon>Spermatophyta</taxon>
        <taxon>Magnoliopsida</taxon>
        <taxon>eudicotyledons</taxon>
        <taxon>Gunneridae</taxon>
        <taxon>Pentapetalae</taxon>
        <taxon>rosids</taxon>
        <taxon>fabids</taxon>
        <taxon>Malpighiales</taxon>
        <taxon>Rhizophoraceae</taxon>
        <taxon>Rhizophora</taxon>
    </lineage>
</organism>
<name>A0A2P2KD21_RHIMU</name>
<reference evidence="1" key="1">
    <citation type="submission" date="2018-02" db="EMBL/GenBank/DDBJ databases">
        <title>Rhizophora mucronata_Transcriptome.</title>
        <authorList>
            <person name="Meera S.P."/>
            <person name="Sreeshan A."/>
            <person name="Augustine A."/>
        </authorList>
    </citation>
    <scope>NUCLEOTIDE SEQUENCE</scope>
    <source>
        <tissue evidence="1">Leaf</tissue>
    </source>
</reference>
<proteinExistence type="predicted"/>